<dbReference type="InterPro" id="IPR039868">
    <property type="entry name" value="ARMD3-like"/>
</dbReference>
<feature type="region of interest" description="Disordered" evidence="1">
    <location>
        <begin position="206"/>
        <end position="283"/>
    </location>
</feature>
<dbReference type="PANTHER" id="PTHR13608">
    <property type="entry name" value="ARMADILLO-LIKE HELICAL DOMAIN-CONTAINING PROTEIN 3"/>
    <property type="match status" value="1"/>
</dbReference>
<dbReference type="Proteomes" id="UP000694865">
    <property type="component" value="Unplaced"/>
</dbReference>
<dbReference type="PANTHER" id="PTHR13608:SF3">
    <property type="entry name" value="ARMADILLO-LIKE HELICAL DOMAIN-CONTAINING PROTEIN 3"/>
    <property type="match status" value="1"/>
</dbReference>
<keyword evidence="2" id="KW-1185">Reference proteome</keyword>
<dbReference type="GeneID" id="102809205"/>
<accession>A0ABM0LYR3</accession>
<gene>
    <name evidence="3" type="primary">LOC102809205</name>
</gene>
<sequence length="283" mass="30873">MVMMDDNSHPKLLRQGSGSKMALKEKIVQIYEAFFKGEDPSRENPNFWEELFLLKANVQYLESELEKLTPKELLAMKFEVKHEPGSGGFFSAITNMVGSMFVTEDMNPEPVRTSEAECPSLLDKATHLLVVHRTATCDILQCYLALLAGATTVQQDAVLDACQGVRHCLSHAGWTSSTLFDVEMAGVVPELRSATNWKVQVESASQLATAKDKQRAPQAQKTHRPKVTSDNQSQPGGKHSYPFAGGKSSGVIPGKKGLGGGSSSSLGGRPPWQRGSMFDAYLL</sequence>
<evidence type="ECO:0000256" key="1">
    <source>
        <dbReference type="SAM" id="MobiDB-lite"/>
    </source>
</evidence>
<dbReference type="RefSeq" id="XP_006812904.1">
    <property type="nucleotide sequence ID" value="XM_006812841.1"/>
</dbReference>
<protein>
    <submittedName>
        <fullName evidence="3">Uncharacterized protein LOC102809205</fullName>
    </submittedName>
</protein>
<evidence type="ECO:0000313" key="2">
    <source>
        <dbReference type="Proteomes" id="UP000694865"/>
    </source>
</evidence>
<proteinExistence type="predicted"/>
<reference evidence="3" key="1">
    <citation type="submission" date="2025-08" db="UniProtKB">
        <authorList>
            <consortium name="RefSeq"/>
        </authorList>
    </citation>
    <scope>IDENTIFICATION</scope>
    <source>
        <tissue evidence="3">Testes</tissue>
    </source>
</reference>
<organism evidence="2 3">
    <name type="scientific">Saccoglossus kowalevskii</name>
    <name type="common">Acorn worm</name>
    <dbReference type="NCBI Taxonomy" id="10224"/>
    <lineage>
        <taxon>Eukaryota</taxon>
        <taxon>Metazoa</taxon>
        <taxon>Hemichordata</taxon>
        <taxon>Enteropneusta</taxon>
        <taxon>Harrimaniidae</taxon>
        <taxon>Saccoglossus</taxon>
    </lineage>
</organism>
<name>A0ABM0LYR3_SACKO</name>
<evidence type="ECO:0000313" key="3">
    <source>
        <dbReference type="RefSeq" id="XP_006812904.1"/>
    </source>
</evidence>